<dbReference type="RefSeq" id="WP_191254881.1">
    <property type="nucleotide sequence ID" value="NZ_BNAY01000003.1"/>
</dbReference>
<accession>A0ABQ3LFB0</accession>
<dbReference type="EMBL" id="BNAY01000003">
    <property type="protein sequence ID" value="GHH14255.1"/>
    <property type="molecule type" value="Genomic_DNA"/>
</dbReference>
<evidence type="ECO:0000313" key="2">
    <source>
        <dbReference type="Proteomes" id="UP000635387"/>
    </source>
</evidence>
<reference evidence="2" key="1">
    <citation type="journal article" date="2019" name="Int. J. Syst. Evol. Microbiol.">
        <title>The Global Catalogue of Microorganisms (GCM) 10K type strain sequencing project: providing services to taxonomists for standard genome sequencing and annotation.</title>
        <authorList>
            <consortium name="The Broad Institute Genomics Platform"/>
            <consortium name="The Broad Institute Genome Sequencing Center for Infectious Disease"/>
            <person name="Wu L."/>
            <person name="Ma J."/>
        </authorList>
    </citation>
    <scope>NUCLEOTIDE SEQUENCE [LARGE SCALE GENOMIC DNA]</scope>
    <source>
        <strain evidence="2">CGMCC 4.7683</strain>
    </source>
</reference>
<name>A0ABQ3LFB0_9PSEU</name>
<keyword evidence="2" id="KW-1185">Reference proteome</keyword>
<gene>
    <name evidence="1" type="ORF">GCM10017790_27360</name>
</gene>
<comment type="caution">
    <text evidence="1">The sequence shown here is derived from an EMBL/GenBank/DDBJ whole genome shotgun (WGS) entry which is preliminary data.</text>
</comment>
<protein>
    <submittedName>
        <fullName evidence="1">Uncharacterized protein</fullName>
    </submittedName>
</protein>
<evidence type="ECO:0000313" key="1">
    <source>
        <dbReference type="EMBL" id="GHH14255.1"/>
    </source>
</evidence>
<sequence length="78" mass="7873">MAENGSDSGAVDAALVTASRWLDDVPGVVGVGQGEAEGAPTIDVWMIPGHDPGQLPSQLLGVPVRVRDSGGPVEAQPD</sequence>
<organism evidence="1 2">
    <name type="scientific">Amycolatopsis oliviviridis</name>
    <dbReference type="NCBI Taxonomy" id="1471590"/>
    <lineage>
        <taxon>Bacteria</taxon>
        <taxon>Bacillati</taxon>
        <taxon>Actinomycetota</taxon>
        <taxon>Actinomycetes</taxon>
        <taxon>Pseudonocardiales</taxon>
        <taxon>Pseudonocardiaceae</taxon>
        <taxon>Amycolatopsis</taxon>
    </lineage>
</organism>
<dbReference type="Proteomes" id="UP000635387">
    <property type="component" value="Unassembled WGS sequence"/>
</dbReference>
<proteinExistence type="predicted"/>